<evidence type="ECO:0000313" key="1">
    <source>
        <dbReference type="EMBL" id="HIU10397.1"/>
    </source>
</evidence>
<reference evidence="1" key="2">
    <citation type="journal article" date="2021" name="PeerJ">
        <title>Extensive microbial diversity within the chicken gut microbiome revealed by metagenomics and culture.</title>
        <authorList>
            <person name="Gilroy R."/>
            <person name="Ravi A."/>
            <person name="Getino M."/>
            <person name="Pursley I."/>
            <person name="Horton D.L."/>
            <person name="Alikhan N.F."/>
            <person name="Baker D."/>
            <person name="Gharbi K."/>
            <person name="Hall N."/>
            <person name="Watson M."/>
            <person name="Adriaenssens E.M."/>
            <person name="Foster-Nyarko E."/>
            <person name="Jarju S."/>
            <person name="Secka A."/>
            <person name="Antonio M."/>
            <person name="Oren A."/>
            <person name="Chaudhuri R.R."/>
            <person name="La Ragione R."/>
            <person name="Hildebrand F."/>
            <person name="Pallen M.J."/>
        </authorList>
    </citation>
    <scope>NUCLEOTIDE SEQUENCE</scope>
    <source>
        <strain evidence="1">2830</strain>
    </source>
</reference>
<dbReference type="InterPro" id="IPR049254">
    <property type="entry name" value="Phage_tail_terminator"/>
</dbReference>
<accession>A0A9D1KXS6</accession>
<reference evidence="1" key="1">
    <citation type="submission" date="2020-10" db="EMBL/GenBank/DDBJ databases">
        <authorList>
            <person name="Gilroy R."/>
        </authorList>
    </citation>
    <scope>NUCLEOTIDE SEQUENCE</scope>
    <source>
        <strain evidence="1">2830</strain>
    </source>
</reference>
<dbReference type="Proteomes" id="UP000824124">
    <property type="component" value="Unassembled WGS sequence"/>
</dbReference>
<comment type="caution">
    <text evidence="1">The sequence shown here is derived from an EMBL/GenBank/DDBJ whole genome shotgun (WGS) entry which is preliminary data.</text>
</comment>
<dbReference type="Pfam" id="PF20765">
    <property type="entry name" value="Phage_tail_terminator_8"/>
    <property type="match status" value="1"/>
</dbReference>
<dbReference type="EMBL" id="DVMH01000021">
    <property type="protein sequence ID" value="HIU10397.1"/>
    <property type="molecule type" value="Genomic_DNA"/>
</dbReference>
<dbReference type="AlphaFoldDB" id="A0A9D1KXS6"/>
<proteinExistence type="predicted"/>
<organism evidence="1 2">
    <name type="scientific">Candidatus Avidehalobacter gallistercoris</name>
    <dbReference type="NCBI Taxonomy" id="2840694"/>
    <lineage>
        <taxon>Bacteria</taxon>
        <taxon>Bacillati</taxon>
        <taxon>Bacillota</taxon>
        <taxon>Clostridia</taxon>
        <taxon>Eubacteriales</taxon>
        <taxon>Peptococcaceae</taxon>
        <taxon>Peptococcaceae incertae sedis</taxon>
        <taxon>Candidatus Avidehalobacter</taxon>
    </lineage>
</organism>
<gene>
    <name evidence="1" type="ORF">IAB00_04015</name>
</gene>
<sequence>MAQIDTQAIIDALTLKLRTEYPDAVIDNEEAPQGIRPGAILVNLTNAGQSQLNPHRFHRTPQFDVLYFSDNSNAECAAVADNLCTVLDTITTPGGDILHGSGMTWSIEDFVLHFLVSYNHNVIRPNEQITMETLDFQEEGR</sequence>
<evidence type="ECO:0000313" key="2">
    <source>
        <dbReference type="Proteomes" id="UP000824124"/>
    </source>
</evidence>
<protein>
    <submittedName>
        <fullName evidence="1">Uncharacterized protein</fullName>
    </submittedName>
</protein>
<name>A0A9D1KXS6_9FIRM</name>